<sequence>MADQDFKAALLVVDVQEDFCPPNGALAVPDGRSILPTINALLALPFAVKLATKDWHPTDHISFAANHAGKRAFVDSVTVANPHKPEEQYTSRLWPVHCVQHTGGAALAAGLDTARLDGVVLKGTDARVEMYSAFYAPLGRPRVGDSGLAAALREARVSHVYVVGLAADYCVSATALDAAAEGFDTVVVAEGTRPVDARAWEATRREMLRRGGVRVVGCDGPEVRRVRQLAGPEEEEEEEEEVVVEEE</sequence>
<evidence type="ECO:0000256" key="7">
    <source>
        <dbReference type="ARBA" id="ARBA00043224"/>
    </source>
</evidence>
<dbReference type="Gene3D" id="3.40.50.850">
    <property type="entry name" value="Isochorismatase-like"/>
    <property type="match status" value="1"/>
</dbReference>
<evidence type="ECO:0000256" key="1">
    <source>
        <dbReference type="ARBA" id="ARBA00006336"/>
    </source>
</evidence>
<feature type="compositionally biased region" description="Acidic residues" evidence="8">
    <location>
        <begin position="232"/>
        <end position="247"/>
    </location>
</feature>
<evidence type="ECO:0000256" key="4">
    <source>
        <dbReference type="ARBA" id="ARBA00022801"/>
    </source>
</evidence>
<feature type="domain" description="Isochorismatase-like" evidence="9">
    <location>
        <begin position="8"/>
        <end position="211"/>
    </location>
</feature>
<dbReference type="InterPro" id="IPR000868">
    <property type="entry name" value="Isochorismatase-like_dom"/>
</dbReference>
<dbReference type="SUPFAM" id="SSF52499">
    <property type="entry name" value="Isochorismatase-like hydrolases"/>
    <property type="match status" value="1"/>
</dbReference>
<gene>
    <name evidence="10" type="ORF">P8C59_003774</name>
</gene>
<comment type="pathway">
    <text evidence="5">Cofactor biosynthesis; nicotinate biosynthesis; nicotinate from nicotinamide: step 1/1.</text>
</comment>
<evidence type="ECO:0000256" key="2">
    <source>
        <dbReference type="ARBA" id="ARBA00022642"/>
    </source>
</evidence>
<keyword evidence="4" id="KW-0378">Hydrolase</keyword>
<dbReference type="InterPro" id="IPR036380">
    <property type="entry name" value="Isochorismatase-like_sf"/>
</dbReference>
<comment type="caution">
    <text evidence="10">The sequence shown here is derived from an EMBL/GenBank/DDBJ whole genome shotgun (WGS) entry which is preliminary data.</text>
</comment>
<evidence type="ECO:0000256" key="3">
    <source>
        <dbReference type="ARBA" id="ARBA00022723"/>
    </source>
</evidence>
<dbReference type="InterPro" id="IPR052347">
    <property type="entry name" value="Isochorismatase_Nicotinamidase"/>
</dbReference>
<evidence type="ECO:0000256" key="8">
    <source>
        <dbReference type="SAM" id="MobiDB-lite"/>
    </source>
</evidence>
<dbReference type="PANTHER" id="PTHR11080">
    <property type="entry name" value="PYRAZINAMIDASE/NICOTINAMIDASE"/>
    <property type="match status" value="1"/>
</dbReference>
<keyword evidence="11" id="KW-1185">Reference proteome</keyword>
<feature type="region of interest" description="Disordered" evidence="8">
    <location>
        <begin position="227"/>
        <end position="247"/>
    </location>
</feature>
<reference evidence="10" key="1">
    <citation type="journal article" date="2023" name="Mol. Plant Microbe Interact.">
        <title>Elucidating the Obligate Nature and Biological Capacity of an Invasive Fungal Corn Pathogen.</title>
        <authorList>
            <person name="MacCready J.S."/>
            <person name="Roggenkamp E.M."/>
            <person name="Gdanetz K."/>
            <person name="Chilvers M.I."/>
        </authorList>
    </citation>
    <scope>NUCLEOTIDE SEQUENCE</scope>
    <source>
        <strain evidence="10">PM02</strain>
    </source>
</reference>
<dbReference type="EC" id="3.5.1.19" evidence="6"/>
<dbReference type="CDD" id="cd01011">
    <property type="entry name" value="nicotinamidase"/>
    <property type="match status" value="1"/>
</dbReference>
<dbReference type="GO" id="GO:0019363">
    <property type="term" value="P:pyridine nucleotide biosynthetic process"/>
    <property type="evidence" value="ECO:0007669"/>
    <property type="project" value="UniProtKB-KW"/>
</dbReference>
<name>A0AAD9I275_9PEZI</name>
<comment type="similarity">
    <text evidence="1">Belongs to the isochorismatase family.</text>
</comment>
<dbReference type="GO" id="GO:0046872">
    <property type="term" value="F:metal ion binding"/>
    <property type="evidence" value="ECO:0007669"/>
    <property type="project" value="UniProtKB-KW"/>
</dbReference>
<dbReference type="AlphaFoldDB" id="A0AAD9I275"/>
<dbReference type="EMBL" id="JAQQPM010000003">
    <property type="protein sequence ID" value="KAK2069170.1"/>
    <property type="molecule type" value="Genomic_DNA"/>
</dbReference>
<dbReference type="GO" id="GO:0008936">
    <property type="term" value="F:nicotinamidase activity"/>
    <property type="evidence" value="ECO:0007669"/>
    <property type="project" value="UniProtKB-EC"/>
</dbReference>
<evidence type="ECO:0000259" key="9">
    <source>
        <dbReference type="Pfam" id="PF00857"/>
    </source>
</evidence>
<dbReference type="PANTHER" id="PTHR11080:SF2">
    <property type="entry name" value="LD05707P"/>
    <property type="match status" value="1"/>
</dbReference>
<keyword evidence="2" id="KW-0662">Pyridine nucleotide biosynthesis</keyword>
<evidence type="ECO:0000313" key="10">
    <source>
        <dbReference type="EMBL" id="KAK2069170.1"/>
    </source>
</evidence>
<protein>
    <recommendedName>
        <fullName evidence="6">nicotinamidase</fullName>
        <ecNumber evidence="6">3.5.1.19</ecNumber>
    </recommendedName>
    <alternativeName>
        <fullName evidence="7">Nicotinamide deamidase</fullName>
    </alternativeName>
</protein>
<accession>A0AAD9I275</accession>
<dbReference type="Proteomes" id="UP001217918">
    <property type="component" value="Unassembled WGS sequence"/>
</dbReference>
<evidence type="ECO:0000256" key="5">
    <source>
        <dbReference type="ARBA" id="ARBA00037900"/>
    </source>
</evidence>
<evidence type="ECO:0000313" key="11">
    <source>
        <dbReference type="Proteomes" id="UP001217918"/>
    </source>
</evidence>
<dbReference type="Pfam" id="PF00857">
    <property type="entry name" value="Isochorismatase"/>
    <property type="match status" value="1"/>
</dbReference>
<organism evidence="10 11">
    <name type="scientific">Phyllachora maydis</name>
    <dbReference type="NCBI Taxonomy" id="1825666"/>
    <lineage>
        <taxon>Eukaryota</taxon>
        <taxon>Fungi</taxon>
        <taxon>Dikarya</taxon>
        <taxon>Ascomycota</taxon>
        <taxon>Pezizomycotina</taxon>
        <taxon>Sordariomycetes</taxon>
        <taxon>Sordariomycetidae</taxon>
        <taxon>Phyllachorales</taxon>
        <taxon>Phyllachoraceae</taxon>
        <taxon>Phyllachora</taxon>
    </lineage>
</organism>
<keyword evidence="3" id="KW-0479">Metal-binding</keyword>
<proteinExistence type="inferred from homology"/>
<evidence type="ECO:0000256" key="6">
    <source>
        <dbReference type="ARBA" id="ARBA00039017"/>
    </source>
</evidence>